<dbReference type="EMBL" id="CP147846">
    <property type="protein sequence ID" value="WXG71693.1"/>
    <property type="molecule type" value="Genomic_DNA"/>
</dbReference>
<accession>A0ABZ2PWT1</accession>
<evidence type="ECO:0000256" key="1">
    <source>
        <dbReference type="SAM" id="SignalP"/>
    </source>
</evidence>
<feature type="signal peptide" evidence="1">
    <location>
        <begin position="1"/>
        <end position="27"/>
    </location>
</feature>
<keyword evidence="3" id="KW-1185">Reference proteome</keyword>
<dbReference type="Pfam" id="PF20550">
    <property type="entry name" value="DUF6764"/>
    <property type="match status" value="1"/>
</dbReference>
<feature type="chain" id="PRO_5045270366" evidence="1">
    <location>
        <begin position="28"/>
        <end position="158"/>
    </location>
</feature>
<dbReference type="RefSeq" id="WP_338893428.1">
    <property type="nucleotide sequence ID" value="NZ_CP147846.1"/>
</dbReference>
<reference evidence="2 3" key="1">
    <citation type="submission" date="2024-03" db="EMBL/GenBank/DDBJ databases">
        <title>Natural products discovery in diverse microorganisms through a two-stage MS feature dereplication strategy.</title>
        <authorList>
            <person name="Zhang R."/>
        </authorList>
    </citation>
    <scope>NUCLEOTIDE SEQUENCE [LARGE SCALE GENOMIC DNA]</scope>
    <source>
        <strain evidence="2 3">18930</strain>
    </source>
</reference>
<organism evidence="2 3">
    <name type="scientific">Rhodococcus sovatensis</name>
    <dbReference type="NCBI Taxonomy" id="1805840"/>
    <lineage>
        <taxon>Bacteria</taxon>
        <taxon>Bacillati</taxon>
        <taxon>Actinomycetota</taxon>
        <taxon>Actinomycetes</taxon>
        <taxon>Mycobacteriales</taxon>
        <taxon>Nocardiaceae</taxon>
        <taxon>Rhodococcus</taxon>
    </lineage>
</organism>
<gene>
    <name evidence="2" type="ORF">WDS16_13540</name>
</gene>
<evidence type="ECO:0000313" key="2">
    <source>
        <dbReference type="EMBL" id="WXG71693.1"/>
    </source>
</evidence>
<proteinExistence type="predicted"/>
<keyword evidence="1" id="KW-0732">Signal</keyword>
<dbReference type="Proteomes" id="UP001432000">
    <property type="component" value="Chromosome"/>
</dbReference>
<dbReference type="InterPro" id="IPR046652">
    <property type="entry name" value="DUF6764"/>
</dbReference>
<protein>
    <submittedName>
        <fullName evidence="2">DUF6764 family protein</fullName>
    </submittedName>
</protein>
<sequence length="158" mass="14796">MTRTAALFVIGGGIATAGALGTGVASAAPVTCVSPPSANDIQVDGTASCGATAADASRASATATDSGTAVSVAEDAGNTFTLATGYGTALGASRAGGTAYAGALGGGIAHSWADNTDTTIAIAGWGSGATAEAAGVDCVGQWSLALNLSSGQFCAFGN</sequence>
<evidence type="ECO:0000313" key="3">
    <source>
        <dbReference type="Proteomes" id="UP001432000"/>
    </source>
</evidence>
<name>A0ABZ2PWT1_9NOCA</name>